<dbReference type="RefSeq" id="WP_132582874.1">
    <property type="nucleotide sequence ID" value="NZ_SMAJ01000008.1"/>
</dbReference>
<dbReference type="Pfam" id="PF08281">
    <property type="entry name" value="Sigma70_r4_2"/>
    <property type="match status" value="1"/>
</dbReference>
<dbReference type="Gene3D" id="1.10.10.10">
    <property type="entry name" value="Winged helix-like DNA-binding domain superfamily/Winged helix DNA-binding domain"/>
    <property type="match status" value="1"/>
</dbReference>
<evidence type="ECO:0000259" key="6">
    <source>
        <dbReference type="Pfam" id="PF08281"/>
    </source>
</evidence>
<sequence>MGTMADSVFIEDSELINRAASGDTTAFDTLMRRHNQRLYRVARSVLHDEADAEEAVQEAWWKAYNHLKDFRSEAKPATWLTRIAINEALMHRRRNKTREAVIQPMYQDQQTQDTMPMDEFSQAELSQALPATSQPDQQAWRSELRSLIEKRIDSLPDIYRSVFMLRGVEEMSANEVAVVLDLPEATVRVRFMRARRLLQEALRHDIDQRAKDAFSFAGARCDRILANVHARMKAAQALKP</sequence>
<dbReference type="OrthoDB" id="9780326at2"/>
<dbReference type="InterPro" id="IPR013249">
    <property type="entry name" value="RNA_pol_sigma70_r4_t2"/>
</dbReference>
<dbReference type="InterPro" id="IPR007627">
    <property type="entry name" value="RNA_pol_sigma70_r2"/>
</dbReference>
<name>A0A4R3M2A0_9BURK</name>
<dbReference type="InterPro" id="IPR039425">
    <property type="entry name" value="RNA_pol_sigma-70-like"/>
</dbReference>
<keyword evidence="3" id="KW-0731">Sigma factor</keyword>
<dbReference type="InterPro" id="IPR013324">
    <property type="entry name" value="RNA_pol_sigma_r3/r4-like"/>
</dbReference>
<dbReference type="InterPro" id="IPR014284">
    <property type="entry name" value="RNA_pol_sigma-70_dom"/>
</dbReference>
<dbReference type="InterPro" id="IPR036388">
    <property type="entry name" value="WH-like_DNA-bd_sf"/>
</dbReference>
<feature type="domain" description="RNA polymerase sigma factor 70 region 4 type 2" evidence="6">
    <location>
        <begin position="147"/>
        <end position="198"/>
    </location>
</feature>
<dbReference type="PANTHER" id="PTHR43133">
    <property type="entry name" value="RNA POLYMERASE ECF-TYPE SIGMA FACTO"/>
    <property type="match status" value="1"/>
</dbReference>
<dbReference type="AlphaFoldDB" id="A0A4R3M2A0"/>
<protein>
    <submittedName>
        <fullName evidence="7">RNA polymerase ECF family sigma subunit</fullName>
    </submittedName>
</protein>
<keyword evidence="4" id="KW-0804">Transcription</keyword>
<dbReference type="SUPFAM" id="SSF88946">
    <property type="entry name" value="Sigma2 domain of RNA polymerase sigma factors"/>
    <property type="match status" value="1"/>
</dbReference>
<dbReference type="SUPFAM" id="SSF88659">
    <property type="entry name" value="Sigma3 and sigma4 domains of RNA polymerase sigma factors"/>
    <property type="match status" value="1"/>
</dbReference>
<evidence type="ECO:0000313" key="7">
    <source>
        <dbReference type="EMBL" id="TCT06339.1"/>
    </source>
</evidence>
<gene>
    <name evidence="7" type="ORF">EDC26_10875</name>
</gene>
<evidence type="ECO:0000259" key="5">
    <source>
        <dbReference type="Pfam" id="PF04542"/>
    </source>
</evidence>
<dbReference type="PANTHER" id="PTHR43133:SF51">
    <property type="entry name" value="RNA POLYMERASE SIGMA FACTOR"/>
    <property type="match status" value="1"/>
</dbReference>
<dbReference type="Proteomes" id="UP000295525">
    <property type="component" value="Unassembled WGS sequence"/>
</dbReference>
<evidence type="ECO:0000256" key="4">
    <source>
        <dbReference type="ARBA" id="ARBA00023163"/>
    </source>
</evidence>
<dbReference type="Pfam" id="PF04542">
    <property type="entry name" value="Sigma70_r2"/>
    <property type="match status" value="1"/>
</dbReference>
<dbReference type="GO" id="GO:0016987">
    <property type="term" value="F:sigma factor activity"/>
    <property type="evidence" value="ECO:0007669"/>
    <property type="project" value="UniProtKB-KW"/>
</dbReference>
<keyword evidence="2" id="KW-0805">Transcription regulation</keyword>
<dbReference type="CDD" id="cd06171">
    <property type="entry name" value="Sigma70_r4"/>
    <property type="match status" value="1"/>
</dbReference>
<evidence type="ECO:0000256" key="3">
    <source>
        <dbReference type="ARBA" id="ARBA00023082"/>
    </source>
</evidence>
<dbReference type="NCBIfam" id="TIGR02937">
    <property type="entry name" value="sigma70-ECF"/>
    <property type="match status" value="1"/>
</dbReference>
<comment type="similarity">
    <text evidence="1">Belongs to the sigma-70 factor family. ECF subfamily.</text>
</comment>
<dbReference type="InterPro" id="IPR013325">
    <property type="entry name" value="RNA_pol_sigma_r2"/>
</dbReference>
<evidence type="ECO:0000256" key="1">
    <source>
        <dbReference type="ARBA" id="ARBA00010641"/>
    </source>
</evidence>
<dbReference type="EMBL" id="SMAJ01000008">
    <property type="protein sequence ID" value="TCT06339.1"/>
    <property type="molecule type" value="Genomic_DNA"/>
</dbReference>
<accession>A0A4R3M2A0</accession>
<reference evidence="7 8" key="1">
    <citation type="submission" date="2019-03" db="EMBL/GenBank/DDBJ databases">
        <title>Genomic Encyclopedia of Type Strains, Phase IV (KMG-IV): sequencing the most valuable type-strain genomes for metagenomic binning, comparative biology and taxonomic classification.</title>
        <authorList>
            <person name="Goeker M."/>
        </authorList>
    </citation>
    <scope>NUCLEOTIDE SEQUENCE [LARGE SCALE GENOMIC DNA]</scope>
    <source>
        <strain evidence="7 8">DSM 24591</strain>
    </source>
</reference>
<evidence type="ECO:0000313" key="8">
    <source>
        <dbReference type="Proteomes" id="UP000295525"/>
    </source>
</evidence>
<dbReference type="NCBIfam" id="NF008888">
    <property type="entry name" value="PRK11922.1"/>
    <property type="match status" value="1"/>
</dbReference>
<keyword evidence="8" id="KW-1185">Reference proteome</keyword>
<dbReference type="GO" id="GO:0006352">
    <property type="term" value="P:DNA-templated transcription initiation"/>
    <property type="evidence" value="ECO:0007669"/>
    <property type="project" value="InterPro"/>
</dbReference>
<evidence type="ECO:0000256" key="2">
    <source>
        <dbReference type="ARBA" id="ARBA00023015"/>
    </source>
</evidence>
<dbReference type="Gene3D" id="1.10.1740.10">
    <property type="match status" value="1"/>
</dbReference>
<feature type="domain" description="RNA polymerase sigma-70 region 2" evidence="5">
    <location>
        <begin position="30"/>
        <end position="96"/>
    </location>
</feature>
<comment type="caution">
    <text evidence="7">The sequence shown here is derived from an EMBL/GenBank/DDBJ whole genome shotgun (WGS) entry which is preliminary data.</text>
</comment>
<organism evidence="7 8">
    <name type="scientific">Paralcaligenes ureilyticus</name>
    <dbReference type="NCBI Taxonomy" id="627131"/>
    <lineage>
        <taxon>Bacteria</taxon>
        <taxon>Pseudomonadati</taxon>
        <taxon>Pseudomonadota</taxon>
        <taxon>Betaproteobacteria</taxon>
        <taxon>Burkholderiales</taxon>
        <taxon>Alcaligenaceae</taxon>
        <taxon>Paralcaligenes</taxon>
    </lineage>
</organism>
<dbReference type="GO" id="GO:0003677">
    <property type="term" value="F:DNA binding"/>
    <property type="evidence" value="ECO:0007669"/>
    <property type="project" value="InterPro"/>
</dbReference>
<proteinExistence type="inferred from homology"/>